<evidence type="ECO:0000313" key="1">
    <source>
        <dbReference type="EMBL" id="EZA46603.1"/>
    </source>
</evidence>
<evidence type="ECO:0000313" key="2">
    <source>
        <dbReference type="Proteomes" id="UP000053097"/>
    </source>
</evidence>
<organism evidence="1 2">
    <name type="scientific">Ooceraea biroi</name>
    <name type="common">Clonal raider ant</name>
    <name type="synonym">Cerapachys biroi</name>
    <dbReference type="NCBI Taxonomy" id="2015173"/>
    <lineage>
        <taxon>Eukaryota</taxon>
        <taxon>Metazoa</taxon>
        <taxon>Ecdysozoa</taxon>
        <taxon>Arthropoda</taxon>
        <taxon>Hexapoda</taxon>
        <taxon>Insecta</taxon>
        <taxon>Pterygota</taxon>
        <taxon>Neoptera</taxon>
        <taxon>Endopterygota</taxon>
        <taxon>Hymenoptera</taxon>
        <taxon>Apocrita</taxon>
        <taxon>Aculeata</taxon>
        <taxon>Formicoidea</taxon>
        <taxon>Formicidae</taxon>
        <taxon>Dorylinae</taxon>
        <taxon>Ooceraea</taxon>
    </lineage>
</organism>
<accession>A0A026VS98</accession>
<dbReference type="Proteomes" id="UP000053097">
    <property type="component" value="Unassembled WGS sequence"/>
</dbReference>
<dbReference type="EMBL" id="KK108863">
    <property type="protein sequence ID" value="EZA46603.1"/>
    <property type="molecule type" value="Genomic_DNA"/>
</dbReference>
<gene>
    <name evidence="1" type="ORF">X777_04258</name>
</gene>
<name>A0A026VS98_OOCBI</name>
<protein>
    <submittedName>
        <fullName evidence="1">Uncharacterized protein</fullName>
    </submittedName>
</protein>
<reference evidence="1 2" key="1">
    <citation type="journal article" date="2014" name="Curr. Biol.">
        <title>The genome of the clonal raider ant Cerapachys biroi.</title>
        <authorList>
            <person name="Oxley P.R."/>
            <person name="Ji L."/>
            <person name="Fetter-Pruneda I."/>
            <person name="McKenzie S.K."/>
            <person name="Li C."/>
            <person name="Hu H."/>
            <person name="Zhang G."/>
            <person name="Kronauer D.J."/>
        </authorList>
    </citation>
    <scope>NUCLEOTIDE SEQUENCE [LARGE SCALE GENOMIC DNA]</scope>
</reference>
<keyword evidence="2" id="KW-1185">Reference proteome</keyword>
<proteinExistence type="predicted"/>
<dbReference type="AlphaFoldDB" id="A0A026VS98"/>
<sequence>MRGWGDNERSLTEVALLFNETFPNRQINKSTVSKTIQRFQETGSVNNRSRSLSASNENKQMMELINASPNFLYQLVFTHEATFTLTGEINNQNVRF</sequence>